<protein>
    <submittedName>
        <fullName evidence="1">Uncharacterized protein</fullName>
    </submittedName>
</protein>
<organism evidence="1 2">
    <name type="scientific">Spongiactinospora gelatinilytica</name>
    <dbReference type="NCBI Taxonomy" id="2666298"/>
    <lineage>
        <taxon>Bacteria</taxon>
        <taxon>Bacillati</taxon>
        <taxon>Actinomycetota</taxon>
        <taxon>Actinomycetes</taxon>
        <taxon>Streptosporangiales</taxon>
        <taxon>Streptosporangiaceae</taxon>
        <taxon>Spongiactinospora</taxon>
    </lineage>
</organism>
<dbReference type="InterPro" id="IPR011008">
    <property type="entry name" value="Dimeric_a/b-barrel"/>
</dbReference>
<reference evidence="1 2" key="1">
    <citation type="submission" date="2018-01" db="EMBL/GenBank/DDBJ databases">
        <title>Draft genome sequence of Sphaerisporangium sp. 7K107.</title>
        <authorList>
            <person name="Sahin N."/>
            <person name="Saygin H."/>
            <person name="Ay H."/>
        </authorList>
    </citation>
    <scope>NUCLEOTIDE SEQUENCE [LARGE SCALE GENOMIC DNA]</scope>
    <source>
        <strain evidence="1 2">7K107</strain>
    </source>
</reference>
<gene>
    <name evidence="1" type="ORF">C1I98_07755</name>
</gene>
<evidence type="ECO:0000313" key="1">
    <source>
        <dbReference type="EMBL" id="PZG52026.1"/>
    </source>
</evidence>
<dbReference type="SUPFAM" id="SSF54909">
    <property type="entry name" value="Dimeric alpha+beta barrel"/>
    <property type="match status" value="1"/>
</dbReference>
<comment type="caution">
    <text evidence="1">The sequence shown here is derived from an EMBL/GenBank/DDBJ whole genome shotgun (WGS) entry which is preliminary data.</text>
</comment>
<name>A0A2W2GR66_9ACTN</name>
<sequence length="120" mass="13630">MSRIVTATGSHSDRSSDVQKIYVLYKLKPGVSPEEYIEWSKTVDQAITSKQKGVQSFRVFLLDGARGKESPWDVVEDIEADSWDAWEEVLKQPAMEAVVEGFRKYAERDSSIAIYGREIL</sequence>
<evidence type="ECO:0000313" key="2">
    <source>
        <dbReference type="Proteomes" id="UP000248544"/>
    </source>
</evidence>
<dbReference type="AlphaFoldDB" id="A0A2W2GR66"/>
<dbReference type="Gene3D" id="3.30.70.100">
    <property type="match status" value="1"/>
</dbReference>
<keyword evidence="2" id="KW-1185">Reference proteome</keyword>
<dbReference type="EMBL" id="POUA01000038">
    <property type="protein sequence ID" value="PZG52026.1"/>
    <property type="molecule type" value="Genomic_DNA"/>
</dbReference>
<dbReference type="Proteomes" id="UP000248544">
    <property type="component" value="Unassembled WGS sequence"/>
</dbReference>
<proteinExistence type="predicted"/>
<accession>A0A2W2GR66</accession>